<evidence type="ECO:0000256" key="8">
    <source>
        <dbReference type="SAM" id="MobiDB-lite"/>
    </source>
</evidence>
<evidence type="ECO:0000256" key="2">
    <source>
        <dbReference type="ARBA" id="ARBA00004496"/>
    </source>
</evidence>
<evidence type="ECO:0000313" key="12">
    <source>
        <dbReference type="Proteomes" id="UP000237144"/>
    </source>
</evidence>
<dbReference type="Gene3D" id="1.10.287.110">
    <property type="entry name" value="DnaJ domain"/>
    <property type="match status" value="1"/>
</dbReference>
<organism evidence="11 12">
    <name type="scientific">Rhodotorula taiwanensis</name>
    <dbReference type="NCBI Taxonomy" id="741276"/>
    <lineage>
        <taxon>Eukaryota</taxon>
        <taxon>Fungi</taxon>
        <taxon>Dikarya</taxon>
        <taxon>Basidiomycota</taxon>
        <taxon>Pucciniomycotina</taxon>
        <taxon>Microbotryomycetes</taxon>
        <taxon>Sporidiobolales</taxon>
        <taxon>Sporidiobolaceae</taxon>
        <taxon>Rhodotorula</taxon>
    </lineage>
</organism>
<feature type="region of interest" description="Disordered" evidence="8">
    <location>
        <begin position="103"/>
        <end position="177"/>
    </location>
</feature>
<dbReference type="InterPro" id="IPR035979">
    <property type="entry name" value="RBD_domain_sf"/>
</dbReference>
<protein>
    <recommendedName>
        <fullName evidence="13">J domain-containing protein</fullName>
    </recommendedName>
</protein>
<feature type="compositionally biased region" description="Low complexity" evidence="8">
    <location>
        <begin position="560"/>
        <end position="572"/>
    </location>
</feature>
<evidence type="ECO:0000256" key="7">
    <source>
        <dbReference type="SAM" id="Coils"/>
    </source>
</evidence>
<dbReference type="SMART" id="SM00271">
    <property type="entry name" value="DnaJ"/>
    <property type="match status" value="1"/>
</dbReference>
<keyword evidence="6" id="KW-0694">RNA-binding</keyword>
<accession>A0A2S5B002</accession>
<dbReference type="CDD" id="cd00590">
    <property type="entry name" value="RRM_SF"/>
    <property type="match status" value="2"/>
</dbReference>
<dbReference type="PANTHER" id="PTHR44313:SF1">
    <property type="entry name" value="DNAJ HOMOLOG SUBFAMILY C MEMBER 17"/>
    <property type="match status" value="1"/>
</dbReference>
<dbReference type="SUPFAM" id="SSF46565">
    <property type="entry name" value="Chaperone J-domain"/>
    <property type="match status" value="1"/>
</dbReference>
<keyword evidence="4" id="KW-0143">Chaperone</keyword>
<dbReference type="GO" id="GO:0005681">
    <property type="term" value="C:spliceosomal complex"/>
    <property type="evidence" value="ECO:0007669"/>
    <property type="project" value="TreeGrafter"/>
</dbReference>
<feature type="compositionally biased region" description="Basic and acidic residues" evidence="8">
    <location>
        <begin position="145"/>
        <end position="167"/>
    </location>
</feature>
<feature type="domain" description="RRM" evidence="10">
    <location>
        <begin position="466"/>
        <end position="549"/>
    </location>
</feature>
<evidence type="ECO:0000259" key="9">
    <source>
        <dbReference type="PROSITE" id="PS50076"/>
    </source>
</evidence>
<feature type="compositionally biased region" description="Pro residues" evidence="8">
    <location>
        <begin position="304"/>
        <end position="318"/>
    </location>
</feature>
<dbReference type="PROSITE" id="PS50076">
    <property type="entry name" value="DNAJ_2"/>
    <property type="match status" value="1"/>
</dbReference>
<dbReference type="PRINTS" id="PR00625">
    <property type="entry name" value="JDOMAIN"/>
</dbReference>
<dbReference type="Gene3D" id="1.10.1900.10">
    <property type="entry name" value="c-terminal domain of poly(a) binding protein"/>
    <property type="match status" value="2"/>
</dbReference>
<dbReference type="SMART" id="SM00360">
    <property type="entry name" value="RRM"/>
    <property type="match status" value="2"/>
</dbReference>
<evidence type="ECO:0008006" key="13">
    <source>
        <dbReference type="Google" id="ProtNLM"/>
    </source>
</evidence>
<feature type="compositionally biased region" description="Basic and acidic residues" evidence="8">
    <location>
        <begin position="103"/>
        <end position="135"/>
    </location>
</feature>
<dbReference type="InterPro" id="IPR052094">
    <property type="entry name" value="Pre-mRNA-splicing_ERAD"/>
</dbReference>
<dbReference type="OrthoDB" id="376357at2759"/>
<dbReference type="STRING" id="741276.A0A2S5B002"/>
<feature type="region of interest" description="Disordered" evidence="8">
    <location>
        <begin position="654"/>
        <end position="686"/>
    </location>
</feature>
<dbReference type="Pfam" id="PF00226">
    <property type="entry name" value="DnaJ"/>
    <property type="match status" value="1"/>
</dbReference>
<comment type="subcellular location">
    <subcellularLocation>
        <location evidence="2">Cytoplasm</location>
    </subcellularLocation>
    <subcellularLocation>
        <location evidence="1">Nucleus</location>
    </subcellularLocation>
</comment>
<feature type="region of interest" description="Disordered" evidence="8">
    <location>
        <begin position="595"/>
        <end position="640"/>
    </location>
</feature>
<feature type="compositionally biased region" description="Polar residues" evidence="8">
    <location>
        <begin position="655"/>
        <end position="681"/>
    </location>
</feature>
<dbReference type="AlphaFoldDB" id="A0A2S5B002"/>
<dbReference type="PANTHER" id="PTHR44313">
    <property type="entry name" value="DNAJ HOMOLOG SUBFAMILY C MEMBER 17"/>
    <property type="match status" value="1"/>
</dbReference>
<dbReference type="InterPro" id="IPR000504">
    <property type="entry name" value="RRM_dom"/>
</dbReference>
<feature type="coiled-coil region" evidence="7">
    <location>
        <begin position="323"/>
        <end position="350"/>
    </location>
</feature>
<gene>
    <name evidence="11" type="ORF">BMF94_6884</name>
</gene>
<dbReference type="InterPro" id="IPR012677">
    <property type="entry name" value="Nucleotide-bd_a/b_plait_sf"/>
</dbReference>
<dbReference type="CDD" id="cd06257">
    <property type="entry name" value="DnaJ"/>
    <property type="match status" value="1"/>
</dbReference>
<evidence type="ECO:0000256" key="6">
    <source>
        <dbReference type="PROSITE-ProRule" id="PRU00176"/>
    </source>
</evidence>
<dbReference type="InterPro" id="IPR001623">
    <property type="entry name" value="DnaJ_domain"/>
</dbReference>
<dbReference type="EMBL" id="PJQD01000145">
    <property type="protein sequence ID" value="POY70110.1"/>
    <property type="molecule type" value="Genomic_DNA"/>
</dbReference>
<reference evidence="11 12" key="1">
    <citation type="journal article" date="2018" name="Front. Microbiol.">
        <title>Prospects for Fungal Bioremediation of Acidic Radioactive Waste Sites: Characterization and Genome Sequence of Rhodotorula taiwanensis MD1149.</title>
        <authorList>
            <person name="Tkavc R."/>
            <person name="Matrosova V.Y."/>
            <person name="Grichenko O.E."/>
            <person name="Gostincar C."/>
            <person name="Volpe R.P."/>
            <person name="Klimenkova P."/>
            <person name="Gaidamakova E.K."/>
            <person name="Zhou C.E."/>
            <person name="Stewart B.J."/>
            <person name="Lyman M.G."/>
            <person name="Malfatti S.A."/>
            <person name="Rubinfeld B."/>
            <person name="Courtot M."/>
            <person name="Singh J."/>
            <person name="Dalgard C.L."/>
            <person name="Hamilton T."/>
            <person name="Frey K.G."/>
            <person name="Gunde-Cimerman N."/>
            <person name="Dugan L."/>
            <person name="Daly M.J."/>
        </authorList>
    </citation>
    <scope>NUCLEOTIDE SEQUENCE [LARGE SCALE GENOMIC DNA]</scope>
    <source>
        <strain evidence="11 12">MD1149</strain>
    </source>
</reference>
<evidence type="ECO:0000256" key="3">
    <source>
        <dbReference type="ARBA" id="ARBA00022490"/>
    </source>
</evidence>
<evidence type="ECO:0000256" key="4">
    <source>
        <dbReference type="ARBA" id="ARBA00023186"/>
    </source>
</evidence>
<keyword evidence="5" id="KW-0539">Nucleus</keyword>
<evidence type="ECO:0000256" key="1">
    <source>
        <dbReference type="ARBA" id="ARBA00004123"/>
    </source>
</evidence>
<name>A0A2S5B002_9BASI</name>
<dbReference type="InterPro" id="IPR036869">
    <property type="entry name" value="J_dom_sf"/>
</dbReference>
<dbReference type="PROSITE" id="PS50102">
    <property type="entry name" value="RRM"/>
    <property type="match status" value="1"/>
</dbReference>
<dbReference type="GO" id="GO:0000390">
    <property type="term" value="P:spliceosomal complex disassembly"/>
    <property type="evidence" value="ECO:0007669"/>
    <property type="project" value="TreeGrafter"/>
</dbReference>
<evidence type="ECO:0000259" key="10">
    <source>
        <dbReference type="PROSITE" id="PS50102"/>
    </source>
</evidence>
<evidence type="ECO:0000313" key="11">
    <source>
        <dbReference type="EMBL" id="POY70110.1"/>
    </source>
</evidence>
<comment type="caution">
    <text evidence="11">The sequence shown here is derived from an EMBL/GenBank/DDBJ whole genome shotgun (WGS) entry which is preliminary data.</text>
</comment>
<dbReference type="SUPFAM" id="SSF54928">
    <property type="entry name" value="RNA-binding domain, RBD"/>
    <property type="match status" value="1"/>
</dbReference>
<feature type="region of interest" description="Disordered" evidence="8">
    <location>
        <begin position="277"/>
        <end position="322"/>
    </location>
</feature>
<dbReference type="Proteomes" id="UP000237144">
    <property type="component" value="Unassembled WGS sequence"/>
</dbReference>
<keyword evidence="7" id="KW-0175">Coiled coil</keyword>
<dbReference type="GO" id="GO:0003723">
    <property type="term" value="F:RNA binding"/>
    <property type="evidence" value="ECO:0007669"/>
    <property type="project" value="UniProtKB-UniRule"/>
</dbReference>
<dbReference type="GO" id="GO:0005737">
    <property type="term" value="C:cytoplasm"/>
    <property type="evidence" value="ECO:0007669"/>
    <property type="project" value="UniProtKB-SubCell"/>
</dbReference>
<evidence type="ECO:0000256" key="5">
    <source>
        <dbReference type="ARBA" id="ARBA00023242"/>
    </source>
</evidence>
<dbReference type="Gene3D" id="3.30.70.330">
    <property type="match status" value="2"/>
</dbReference>
<sequence>MATEDVDYYALLGIEQTATSAEIRKAYRQKSLKVHPDRNPDDPQAAALFHELSIAADTLSDPTKRASFDALLTARNARKQRFAALDNKRRALAEDLELREREFKKQKAGEATEATRKKQELERLKEEGRRMRESRASQANAGVEAQRRAEEAERAAAAEAQSRRRDPAAALNGPAGVVELGPLDKTLKVKWLKSVHPALDSPATVSTFFRTALAPLDPDIDSAVLSSKTLANPSKGKFGSGVVAFKSLSAANRAIKGKRADPEGLWKGFEVDWAAGTPPAALGGDAGRAPTQAAGGNGVTGSPPSAPSPAPAPAAHKPPPSDEDAILAKLRQRERERERLMEEMRRQDEEEAGGGGAYHNCAMATEPAPPNAYLTRPELYISGLSGEVADGEIVQVLRDCLKLRLKLDRDPLQPTSPLTGVVEFESLDRAEKAYATCNRQRIGNHAGSLVLSLAPNPALDPRPLAPTLILKQLPQPFTPSELFDLVRPFGPVFSAVLLLAPSRDGVGPPVFKGQALVTYYEERHATGARNALHFLEVKGQSIAVQVYDPSRTVKLKARNPGPSTRPPSSSESEFTAPLARSCDSLARAAEPDTPAFAGRSLGLNLSPGGPGSSNIPTVRAQTRKVSKWAPTPPEEPIVTEKEAGMSVLESALSKLATQPTRSPQSSQLASPTSPSESTAQAKSERERLAEGVAELVSDTAMCQQVLDLLLALPKKERARCLFNPDIFKLKVNDALAVLEADRDDATKAEPPTAPEASDSLPDSLVALAARPCADIVPIIPALIQRFSLPVPPAAEVEESRAFMKALQGKPIGVIKQKLGERLFKVVKEVAMEQGLKGAPRITIELLDTEDLAALAELVLYPAILREKVISTAERLSIG</sequence>
<proteinExistence type="predicted"/>
<keyword evidence="12" id="KW-1185">Reference proteome</keyword>
<keyword evidence="3" id="KW-0963">Cytoplasm</keyword>
<feature type="region of interest" description="Disordered" evidence="8">
    <location>
        <begin position="554"/>
        <end position="577"/>
    </location>
</feature>
<feature type="domain" description="J" evidence="9">
    <location>
        <begin position="7"/>
        <end position="72"/>
    </location>
</feature>